<dbReference type="SUPFAM" id="SSF75516">
    <property type="entry name" value="Pheromone-binding domain of LuxR-like quorum-sensing transcription factors"/>
    <property type="match status" value="1"/>
</dbReference>
<dbReference type="Proteomes" id="UP000064029">
    <property type="component" value="Unassembled WGS sequence"/>
</dbReference>
<keyword evidence="1" id="KW-0805">Transcription regulation</keyword>
<evidence type="ECO:0000256" key="3">
    <source>
        <dbReference type="ARBA" id="ARBA00023163"/>
    </source>
</evidence>
<dbReference type="Pfam" id="PF03472">
    <property type="entry name" value="Autoind_bind"/>
    <property type="match status" value="1"/>
</dbReference>
<gene>
    <name evidence="5" type="ORF">WJ33_13210</name>
</gene>
<dbReference type="SMART" id="SM00421">
    <property type="entry name" value="HTH_LUXR"/>
    <property type="match status" value="1"/>
</dbReference>
<dbReference type="RefSeq" id="WP_059748993.1">
    <property type="nucleotide sequence ID" value="NZ_CP013416.1"/>
</dbReference>
<dbReference type="Gene3D" id="1.10.10.10">
    <property type="entry name" value="Winged helix-like DNA-binding domain superfamily/Winged helix DNA-binding domain"/>
    <property type="match status" value="1"/>
</dbReference>
<comment type="caution">
    <text evidence="5">The sequence shown here is derived from an EMBL/GenBank/DDBJ whole genome shotgun (WGS) entry which is preliminary data.</text>
</comment>
<dbReference type="InterPro" id="IPR000792">
    <property type="entry name" value="Tscrpt_reg_LuxR_C"/>
</dbReference>
<evidence type="ECO:0000256" key="1">
    <source>
        <dbReference type="ARBA" id="ARBA00023015"/>
    </source>
</evidence>
<dbReference type="AlphaFoldDB" id="A0A103RZ86"/>
<dbReference type="InterPro" id="IPR036693">
    <property type="entry name" value="TF_LuxR_autoind-bd_dom_sf"/>
</dbReference>
<dbReference type="Pfam" id="PF00196">
    <property type="entry name" value="GerE"/>
    <property type="match status" value="1"/>
</dbReference>
<protein>
    <submittedName>
        <fullName evidence="5">LuxR family transcriptional regulator</fullName>
    </submittedName>
</protein>
<proteinExistence type="predicted"/>
<evidence type="ECO:0000256" key="2">
    <source>
        <dbReference type="ARBA" id="ARBA00023125"/>
    </source>
</evidence>
<sequence length="277" mass="30277">MTYADGTPLVEWFSQADLAAAFAGSAELQAANREVFTVVQSAAGKSDPGAFDFAQCHARLRQIGFSTLGYGAYEMIGRRMLCAHVLRDLAPATFMQPYIEGMLYETDPRFAQVRQSGFPVAWRLDDIEAAAQRGGDRKVAALAGHLRAHAMNSGVIFSLSAPRLDLRVAVNVTSETHGTDWIDDRVIGGALSVSLAVHRVALPFLEARVARARGFALGQEQQAVLERLVHGLSDQEIASALRTSLHKVGHHIRSLERLFNVQNRAQLAYLAGRRLRA</sequence>
<dbReference type="OrthoDB" id="9021352at2"/>
<dbReference type="InterPro" id="IPR016032">
    <property type="entry name" value="Sig_transdc_resp-reg_C-effctor"/>
</dbReference>
<dbReference type="Gene3D" id="3.30.450.80">
    <property type="entry name" value="Transcription factor LuxR-like, autoinducer-binding domain"/>
    <property type="match status" value="1"/>
</dbReference>
<dbReference type="EMBL" id="LOXM01000009">
    <property type="protein sequence ID" value="KVG76751.1"/>
    <property type="molecule type" value="Genomic_DNA"/>
</dbReference>
<reference evidence="5 6" key="1">
    <citation type="submission" date="2015-11" db="EMBL/GenBank/DDBJ databases">
        <title>Expanding the genomic diversity of Burkholderia species for the development of highly accurate diagnostics.</title>
        <authorList>
            <person name="Sahl J."/>
            <person name="Keim P."/>
            <person name="Wagner D."/>
        </authorList>
    </citation>
    <scope>NUCLEOTIDE SEQUENCE [LARGE SCALE GENOMIC DNA]</scope>
    <source>
        <strain evidence="5 6">MSMB2036</strain>
    </source>
</reference>
<evidence type="ECO:0000313" key="5">
    <source>
        <dbReference type="EMBL" id="KVG76751.1"/>
    </source>
</evidence>
<evidence type="ECO:0000259" key="4">
    <source>
        <dbReference type="SMART" id="SM00421"/>
    </source>
</evidence>
<organism evidence="5 6">
    <name type="scientific">Burkholderia ubonensis</name>
    <dbReference type="NCBI Taxonomy" id="101571"/>
    <lineage>
        <taxon>Bacteria</taxon>
        <taxon>Pseudomonadati</taxon>
        <taxon>Pseudomonadota</taxon>
        <taxon>Betaproteobacteria</taxon>
        <taxon>Burkholderiales</taxon>
        <taxon>Burkholderiaceae</taxon>
        <taxon>Burkholderia</taxon>
        <taxon>Burkholderia cepacia complex</taxon>
    </lineage>
</organism>
<dbReference type="InterPro" id="IPR036388">
    <property type="entry name" value="WH-like_DNA-bd_sf"/>
</dbReference>
<feature type="domain" description="HTH luxR-type" evidence="4">
    <location>
        <begin position="214"/>
        <end position="271"/>
    </location>
</feature>
<dbReference type="GO" id="GO:0006355">
    <property type="term" value="P:regulation of DNA-templated transcription"/>
    <property type="evidence" value="ECO:0007669"/>
    <property type="project" value="InterPro"/>
</dbReference>
<accession>A0A103RZ86</accession>
<keyword evidence="3" id="KW-0804">Transcription</keyword>
<dbReference type="SUPFAM" id="SSF46894">
    <property type="entry name" value="C-terminal effector domain of the bipartite response regulators"/>
    <property type="match status" value="1"/>
</dbReference>
<keyword evidence="2" id="KW-0238">DNA-binding</keyword>
<name>A0A103RZ86_9BURK</name>
<dbReference type="InterPro" id="IPR005143">
    <property type="entry name" value="TF_LuxR_autoind-bd_dom"/>
</dbReference>
<dbReference type="GO" id="GO:0003677">
    <property type="term" value="F:DNA binding"/>
    <property type="evidence" value="ECO:0007669"/>
    <property type="project" value="UniProtKB-KW"/>
</dbReference>
<evidence type="ECO:0000313" key="6">
    <source>
        <dbReference type="Proteomes" id="UP000064029"/>
    </source>
</evidence>